<accession>A0A4D9EFP2</accession>
<dbReference type="EMBL" id="QXTE01000096">
    <property type="protein sequence ID" value="TFK06533.1"/>
    <property type="molecule type" value="Genomic_DNA"/>
</dbReference>
<gene>
    <name evidence="2" type="ORF">DR999_PMT10848</name>
</gene>
<feature type="compositionally biased region" description="Pro residues" evidence="1">
    <location>
        <begin position="122"/>
        <end position="132"/>
    </location>
</feature>
<dbReference type="Proteomes" id="UP000297703">
    <property type="component" value="Unassembled WGS sequence"/>
</dbReference>
<name>A0A4D9EFP2_9SAUR</name>
<reference evidence="2 3" key="1">
    <citation type="submission" date="2019-04" db="EMBL/GenBank/DDBJ databases">
        <title>Draft genome of the big-headed turtle Platysternon megacephalum.</title>
        <authorList>
            <person name="Gong S."/>
        </authorList>
    </citation>
    <scope>NUCLEOTIDE SEQUENCE [LARGE SCALE GENOMIC DNA]</scope>
    <source>
        <strain evidence="2">DO16091913</strain>
        <tissue evidence="2">Muscle</tissue>
    </source>
</reference>
<organism evidence="2 3">
    <name type="scientific">Platysternon megacephalum</name>
    <name type="common">big-headed turtle</name>
    <dbReference type="NCBI Taxonomy" id="55544"/>
    <lineage>
        <taxon>Eukaryota</taxon>
        <taxon>Metazoa</taxon>
        <taxon>Chordata</taxon>
        <taxon>Craniata</taxon>
        <taxon>Vertebrata</taxon>
        <taxon>Euteleostomi</taxon>
        <taxon>Archelosauria</taxon>
        <taxon>Testudinata</taxon>
        <taxon>Testudines</taxon>
        <taxon>Cryptodira</taxon>
        <taxon>Durocryptodira</taxon>
        <taxon>Testudinoidea</taxon>
        <taxon>Platysternidae</taxon>
        <taxon>Platysternon</taxon>
    </lineage>
</organism>
<comment type="caution">
    <text evidence="2">The sequence shown here is derived from an EMBL/GenBank/DDBJ whole genome shotgun (WGS) entry which is preliminary data.</text>
</comment>
<proteinExistence type="predicted"/>
<sequence length="132" mass="13589">MCGDFLCGGSALAGHGNGVRTRGDWSPLSALWSGLDGILLGSDVTTRGGRPTQQMANELHLPFEDGLSFRGLILCPEPPQPTTAVSSSGVCSVPCRTLAKGDVSAGKAPDSEMELSPSETSSPPPPPPNPLY</sequence>
<evidence type="ECO:0000313" key="2">
    <source>
        <dbReference type="EMBL" id="TFK06533.1"/>
    </source>
</evidence>
<protein>
    <submittedName>
        <fullName evidence="2">von Willebrand factor A domain-containing protein 3B</fullName>
    </submittedName>
</protein>
<feature type="region of interest" description="Disordered" evidence="1">
    <location>
        <begin position="101"/>
        <end position="132"/>
    </location>
</feature>
<dbReference type="AlphaFoldDB" id="A0A4D9EFP2"/>
<evidence type="ECO:0000313" key="3">
    <source>
        <dbReference type="Proteomes" id="UP000297703"/>
    </source>
</evidence>
<keyword evidence="3" id="KW-1185">Reference proteome</keyword>
<evidence type="ECO:0000256" key="1">
    <source>
        <dbReference type="SAM" id="MobiDB-lite"/>
    </source>
</evidence>
<reference evidence="2 3" key="2">
    <citation type="submission" date="2019-04" db="EMBL/GenBank/DDBJ databases">
        <title>The genome sequence of big-headed turtle.</title>
        <authorList>
            <person name="Gong S."/>
        </authorList>
    </citation>
    <scope>NUCLEOTIDE SEQUENCE [LARGE SCALE GENOMIC DNA]</scope>
    <source>
        <strain evidence="2">DO16091913</strain>
        <tissue evidence="2">Muscle</tissue>
    </source>
</reference>